<dbReference type="Pfam" id="PF11756">
    <property type="entry name" value="YgbA_NO"/>
    <property type="match status" value="1"/>
</dbReference>
<protein>
    <submittedName>
        <fullName evidence="1">Nitrous oxide-stimulated promoter family protein</fullName>
    </submittedName>
</protein>
<accession>A0A6P1E6D2</accession>
<keyword evidence="2" id="KW-1185">Reference proteome</keyword>
<dbReference type="AlphaFoldDB" id="A0A6P1E6D2"/>
<reference evidence="1 2" key="2">
    <citation type="submission" date="2020-02" db="EMBL/GenBank/DDBJ databases">
        <title>Genome sequences of Thiorhodococcus mannitoliphagus and Thiorhodococcus minor, purple sulfur photosynthetic bacteria in the gammaproteobacterial family, Chromatiaceae.</title>
        <authorList>
            <person name="Aviles F.A."/>
            <person name="Meyer T.E."/>
            <person name="Kyndt J.A."/>
        </authorList>
    </citation>
    <scope>NUCLEOTIDE SEQUENCE [LARGE SCALE GENOMIC DNA]</scope>
    <source>
        <strain evidence="1 2">DSM 18266</strain>
    </source>
</reference>
<dbReference type="InterPro" id="IPR020483">
    <property type="entry name" value="Uncharacterised_YgbA"/>
</dbReference>
<dbReference type="RefSeq" id="WP_164656443.1">
    <property type="nucleotide sequence ID" value="NZ_JAAIJR010000159.1"/>
</dbReference>
<organism evidence="1 2">
    <name type="scientific">Thiorhodococcus mannitoliphagus</name>
    <dbReference type="NCBI Taxonomy" id="329406"/>
    <lineage>
        <taxon>Bacteria</taxon>
        <taxon>Pseudomonadati</taxon>
        <taxon>Pseudomonadota</taxon>
        <taxon>Gammaproteobacteria</taxon>
        <taxon>Chromatiales</taxon>
        <taxon>Chromatiaceae</taxon>
        <taxon>Thiorhodococcus</taxon>
    </lineage>
</organism>
<dbReference type="NCBIfam" id="NF007714">
    <property type="entry name" value="PRK10410.1-2"/>
    <property type="match status" value="1"/>
</dbReference>
<dbReference type="EMBL" id="JAAIJR010000159">
    <property type="protein sequence ID" value="NEX23125.1"/>
    <property type="molecule type" value="Genomic_DNA"/>
</dbReference>
<proteinExistence type="predicted"/>
<evidence type="ECO:0000313" key="2">
    <source>
        <dbReference type="Proteomes" id="UP000471640"/>
    </source>
</evidence>
<name>A0A6P1E6D2_9GAMM</name>
<evidence type="ECO:0000313" key="1">
    <source>
        <dbReference type="EMBL" id="NEX23125.1"/>
    </source>
</evidence>
<dbReference type="Proteomes" id="UP000471640">
    <property type="component" value="Unassembled WGS sequence"/>
</dbReference>
<comment type="caution">
    <text evidence="1">The sequence shown here is derived from an EMBL/GenBank/DDBJ whole genome shotgun (WGS) entry which is preliminary data.</text>
</comment>
<reference evidence="2" key="1">
    <citation type="journal article" date="2020" name="Microbiol. Resour. Announc.">
        <title>Draft Genome Sequences of Thiorhodococcus mannitoliphagus and Thiorhodococcus minor, Purple Sulfur Photosynthetic Bacteria in the Gammaproteobacterial Family Chromatiaceae.</title>
        <authorList>
            <person name="Aviles F.A."/>
            <person name="Meyer T.E."/>
            <person name="Kyndt J.A."/>
        </authorList>
    </citation>
    <scope>NUCLEOTIDE SEQUENCE [LARGE SCALE GENOMIC DNA]</scope>
    <source>
        <strain evidence="2">DSM 18266</strain>
    </source>
</reference>
<gene>
    <name evidence="1" type="ORF">G3480_22970</name>
</gene>
<sequence>MTALPVRIRREQRTIRAMTRIYCRDHHGAGPGLCADCAKLLDYAYQRLGVCPFQARKPACNHCEVHCYSRGMREQVKAVMRYAGPRMLLRHPILSLGHLLDKLRPVPSLAKKNAHQLFPDASDAARNPP</sequence>